<dbReference type="OrthoDB" id="640777at2759"/>
<evidence type="ECO:0000313" key="3">
    <source>
        <dbReference type="Proteomes" id="UP000244336"/>
    </source>
</evidence>
<protein>
    <submittedName>
        <fullName evidence="2">Uncharacterized protein</fullName>
    </submittedName>
</protein>
<dbReference type="PANTHER" id="PTHR36323:SF1">
    <property type="entry name" value="MYOTUBULARIN-LIKE PROTEIN"/>
    <property type="match status" value="1"/>
</dbReference>
<gene>
    <name evidence="2" type="ORF">GQ55_9G120400</name>
</gene>
<dbReference type="PANTHER" id="PTHR36323">
    <property type="entry name" value="MYOTUBULARIN-LIKE PROTEIN"/>
    <property type="match status" value="1"/>
</dbReference>
<evidence type="ECO:0000313" key="2">
    <source>
        <dbReference type="EMBL" id="PUZ37444.1"/>
    </source>
</evidence>
<feature type="compositionally biased region" description="Low complexity" evidence="1">
    <location>
        <begin position="148"/>
        <end position="161"/>
    </location>
</feature>
<dbReference type="EMBL" id="CM009757">
    <property type="protein sequence ID" value="PUZ37444.1"/>
    <property type="molecule type" value="Genomic_DNA"/>
</dbReference>
<dbReference type="AlphaFoldDB" id="A0A2T7C276"/>
<proteinExistence type="predicted"/>
<feature type="region of interest" description="Disordered" evidence="1">
    <location>
        <begin position="125"/>
        <end position="188"/>
    </location>
</feature>
<keyword evidence="3" id="KW-1185">Reference proteome</keyword>
<accession>A0A2T7C276</accession>
<feature type="compositionally biased region" description="Basic and acidic residues" evidence="1">
    <location>
        <begin position="50"/>
        <end position="61"/>
    </location>
</feature>
<dbReference type="Proteomes" id="UP000244336">
    <property type="component" value="Chromosome 9"/>
</dbReference>
<name>A0A2T7C276_9POAL</name>
<sequence length="188" mass="19928">MATIQQHHIKALTPTWFLVKVTPAPAPREGGSKKPAYSPLLLSPAVWQKAQDEKRSKDGAERGGGLPASPRISCMGQVKGRTGRGCSTARGPAPRGSEYRAVPGGKVATLVLGLFGRRNARTSRACPKVRDVPGSSRGGRRGPATTMAALVLDPPLPVVRRPATDDDNAPSLWERRRGGKALQGLQLS</sequence>
<evidence type="ECO:0000256" key="1">
    <source>
        <dbReference type="SAM" id="MobiDB-lite"/>
    </source>
</evidence>
<reference evidence="2 3" key="1">
    <citation type="submission" date="2018-04" db="EMBL/GenBank/DDBJ databases">
        <title>WGS assembly of Panicum hallii var. hallii HAL2.</title>
        <authorList>
            <person name="Lovell J."/>
            <person name="Jenkins J."/>
            <person name="Lowry D."/>
            <person name="Mamidi S."/>
            <person name="Sreedasyam A."/>
            <person name="Weng X."/>
            <person name="Barry K."/>
            <person name="Bonette J."/>
            <person name="Campitelli B."/>
            <person name="Daum C."/>
            <person name="Gordon S."/>
            <person name="Gould B."/>
            <person name="Lipzen A."/>
            <person name="MacQueen A."/>
            <person name="Palacio-Mejia J."/>
            <person name="Plott C."/>
            <person name="Shakirov E."/>
            <person name="Shu S."/>
            <person name="Yoshinaga Y."/>
            <person name="Zane M."/>
            <person name="Rokhsar D."/>
            <person name="Grimwood J."/>
            <person name="Schmutz J."/>
            <person name="Juenger T."/>
        </authorList>
    </citation>
    <scope>NUCLEOTIDE SEQUENCE [LARGE SCALE GENOMIC DNA]</scope>
    <source>
        <strain evidence="3">cv. HAL2</strain>
    </source>
</reference>
<organism evidence="2 3">
    <name type="scientific">Panicum hallii var. hallii</name>
    <dbReference type="NCBI Taxonomy" id="1504633"/>
    <lineage>
        <taxon>Eukaryota</taxon>
        <taxon>Viridiplantae</taxon>
        <taxon>Streptophyta</taxon>
        <taxon>Embryophyta</taxon>
        <taxon>Tracheophyta</taxon>
        <taxon>Spermatophyta</taxon>
        <taxon>Magnoliopsida</taxon>
        <taxon>Liliopsida</taxon>
        <taxon>Poales</taxon>
        <taxon>Poaceae</taxon>
        <taxon>PACMAD clade</taxon>
        <taxon>Panicoideae</taxon>
        <taxon>Panicodae</taxon>
        <taxon>Paniceae</taxon>
        <taxon>Panicinae</taxon>
        <taxon>Panicum</taxon>
        <taxon>Panicum sect. Panicum</taxon>
    </lineage>
</organism>
<dbReference type="Gramene" id="PUZ37444">
    <property type="protein sequence ID" value="PUZ37444"/>
    <property type="gene ID" value="GQ55_9G120400"/>
</dbReference>
<feature type="region of interest" description="Disordered" evidence="1">
    <location>
        <begin position="48"/>
        <end position="101"/>
    </location>
</feature>